<dbReference type="GO" id="GO:0032993">
    <property type="term" value="C:protein-DNA complex"/>
    <property type="evidence" value="ECO:0007669"/>
    <property type="project" value="TreeGrafter"/>
</dbReference>
<dbReference type="Gene3D" id="1.10.10.10">
    <property type="entry name" value="Winged helix-like DNA-binding domain superfamily/Winged helix DNA-binding domain"/>
    <property type="match status" value="1"/>
</dbReference>
<dbReference type="CDD" id="cd17624">
    <property type="entry name" value="REC_OmpR_PmrA-like"/>
    <property type="match status" value="1"/>
</dbReference>
<dbReference type="SUPFAM" id="SSF46894">
    <property type="entry name" value="C-terminal effector domain of the bipartite response regulators"/>
    <property type="match status" value="1"/>
</dbReference>
<sequence>MRILLVEDDADLGDAIQRRLKRDGYAADWQRDGQSADEVLRYQRYELVILDIGLPRRDGFSILRGMRARGECTPVLMLTARSEVEDRVGALDVGADDYLSKPFDFREFDARCRALLRRSQGIASGTTAIGELVFDRTAKTVMIGNTLIDLPRREYRLLEILIGNLGRVLSKEDISSQLFDFDDEAGANAIEVYVGRLRRKLGDHLNIKTMRGLGYVAEPRAAVDG</sequence>
<dbReference type="SMART" id="SM00448">
    <property type="entry name" value="REC"/>
    <property type="match status" value="1"/>
</dbReference>
<dbReference type="PANTHER" id="PTHR48111:SF67">
    <property type="entry name" value="TRANSCRIPTIONAL REGULATORY PROTEIN TCTD"/>
    <property type="match status" value="1"/>
</dbReference>
<organism evidence="10 11">
    <name type="scientific">Luteimonas marina</name>
    <dbReference type="NCBI Taxonomy" id="488485"/>
    <lineage>
        <taxon>Bacteria</taxon>
        <taxon>Pseudomonadati</taxon>
        <taxon>Pseudomonadota</taxon>
        <taxon>Gammaproteobacteria</taxon>
        <taxon>Lysobacterales</taxon>
        <taxon>Lysobacteraceae</taxon>
        <taxon>Luteimonas</taxon>
    </lineage>
</organism>
<dbReference type="OrthoDB" id="9802426at2"/>
<dbReference type="GO" id="GO:0005829">
    <property type="term" value="C:cytosol"/>
    <property type="evidence" value="ECO:0007669"/>
    <property type="project" value="TreeGrafter"/>
</dbReference>
<dbReference type="InterPro" id="IPR011006">
    <property type="entry name" value="CheY-like_superfamily"/>
</dbReference>
<comment type="caution">
    <text evidence="10">The sequence shown here is derived from an EMBL/GenBank/DDBJ whole genome shotgun (WGS) entry which is preliminary data.</text>
</comment>
<feature type="modified residue" description="4-aspartylphosphate" evidence="6">
    <location>
        <position position="51"/>
    </location>
</feature>
<feature type="DNA-binding region" description="OmpR/PhoB-type" evidence="7">
    <location>
        <begin position="124"/>
        <end position="219"/>
    </location>
</feature>
<keyword evidence="4 7" id="KW-0238">DNA-binding</keyword>
<name>A0A5C5U7K7_9GAMM</name>
<keyword evidence="2" id="KW-0902">Two-component regulatory system</keyword>
<evidence type="ECO:0000256" key="5">
    <source>
        <dbReference type="ARBA" id="ARBA00023163"/>
    </source>
</evidence>
<dbReference type="Gene3D" id="6.10.250.690">
    <property type="match status" value="1"/>
</dbReference>
<keyword evidence="1 6" id="KW-0597">Phosphoprotein</keyword>
<dbReference type="AlphaFoldDB" id="A0A5C5U7K7"/>
<dbReference type="PROSITE" id="PS50110">
    <property type="entry name" value="RESPONSE_REGULATORY"/>
    <property type="match status" value="1"/>
</dbReference>
<dbReference type="PANTHER" id="PTHR48111">
    <property type="entry name" value="REGULATOR OF RPOS"/>
    <property type="match status" value="1"/>
</dbReference>
<keyword evidence="3" id="KW-0805">Transcription regulation</keyword>
<dbReference type="Proteomes" id="UP000319980">
    <property type="component" value="Unassembled WGS sequence"/>
</dbReference>
<reference evidence="10 11" key="1">
    <citation type="journal article" date="2008" name="Int. J. Syst. Evol. Microbiol.">
        <title>Luteimonas marina sp. nov., isolated from seawater.</title>
        <authorList>
            <person name="Baik K.S."/>
            <person name="Park S.C."/>
            <person name="Kim M.S."/>
            <person name="Kim E.M."/>
            <person name="Park C."/>
            <person name="Chun J."/>
            <person name="Seong C.N."/>
        </authorList>
    </citation>
    <scope>NUCLEOTIDE SEQUENCE [LARGE SCALE GENOMIC DNA]</scope>
    <source>
        <strain evidence="10 11">FR1330</strain>
    </source>
</reference>
<dbReference type="RefSeq" id="WP_146387211.1">
    <property type="nucleotide sequence ID" value="NZ_VOHK01000003.1"/>
</dbReference>
<protein>
    <submittedName>
        <fullName evidence="10">Response regulator transcription factor</fullName>
    </submittedName>
</protein>
<keyword evidence="11" id="KW-1185">Reference proteome</keyword>
<keyword evidence="5" id="KW-0804">Transcription</keyword>
<evidence type="ECO:0000256" key="3">
    <source>
        <dbReference type="ARBA" id="ARBA00023015"/>
    </source>
</evidence>
<dbReference type="InterPro" id="IPR016032">
    <property type="entry name" value="Sig_transdc_resp-reg_C-effctor"/>
</dbReference>
<dbReference type="InterPro" id="IPR001867">
    <property type="entry name" value="OmpR/PhoB-type_DNA-bd"/>
</dbReference>
<evidence type="ECO:0000256" key="2">
    <source>
        <dbReference type="ARBA" id="ARBA00023012"/>
    </source>
</evidence>
<evidence type="ECO:0000313" key="11">
    <source>
        <dbReference type="Proteomes" id="UP000319980"/>
    </source>
</evidence>
<dbReference type="GO" id="GO:0006355">
    <property type="term" value="P:regulation of DNA-templated transcription"/>
    <property type="evidence" value="ECO:0007669"/>
    <property type="project" value="InterPro"/>
</dbReference>
<dbReference type="SUPFAM" id="SSF52172">
    <property type="entry name" value="CheY-like"/>
    <property type="match status" value="1"/>
</dbReference>
<dbReference type="PROSITE" id="PS51755">
    <property type="entry name" value="OMPR_PHOB"/>
    <property type="match status" value="1"/>
</dbReference>
<gene>
    <name evidence="10" type="ORF">FQY83_08935</name>
</gene>
<dbReference type="Pfam" id="PF00072">
    <property type="entry name" value="Response_reg"/>
    <property type="match status" value="1"/>
</dbReference>
<evidence type="ECO:0000256" key="1">
    <source>
        <dbReference type="ARBA" id="ARBA00022553"/>
    </source>
</evidence>
<evidence type="ECO:0000313" key="10">
    <source>
        <dbReference type="EMBL" id="TWT21455.1"/>
    </source>
</evidence>
<dbReference type="Gene3D" id="3.40.50.2300">
    <property type="match status" value="1"/>
</dbReference>
<accession>A0A5C5U7K7</accession>
<dbReference type="EMBL" id="VOHK01000003">
    <property type="protein sequence ID" value="TWT21455.1"/>
    <property type="molecule type" value="Genomic_DNA"/>
</dbReference>
<evidence type="ECO:0000256" key="4">
    <source>
        <dbReference type="ARBA" id="ARBA00023125"/>
    </source>
</evidence>
<dbReference type="InterPro" id="IPR036388">
    <property type="entry name" value="WH-like_DNA-bd_sf"/>
</dbReference>
<evidence type="ECO:0000256" key="7">
    <source>
        <dbReference type="PROSITE-ProRule" id="PRU01091"/>
    </source>
</evidence>
<dbReference type="FunFam" id="3.40.50.2300:FF:000002">
    <property type="entry name" value="DNA-binding response regulator PhoP"/>
    <property type="match status" value="1"/>
</dbReference>
<evidence type="ECO:0000259" key="8">
    <source>
        <dbReference type="PROSITE" id="PS50110"/>
    </source>
</evidence>
<feature type="domain" description="OmpR/PhoB-type" evidence="9">
    <location>
        <begin position="124"/>
        <end position="219"/>
    </location>
</feature>
<dbReference type="InterPro" id="IPR039420">
    <property type="entry name" value="WalR-like"/>
</dbReference>
<evidence type="ECO:0000256" key="6">
    <source>
        <dbReference type="PROSITE-ProRule" id="PRU00169"/>
    </source>
</evidence>
<dbReference type="InterPro" id="IPR001789">
    <property type="entry name" value="Sig_transdc_resp-reg_receiver"/>
</dbReference>
<dbReference type="Pfam" id="PF00486">
    <property type="entry name" value="Trans_reg_C"/>
    <property type="match status" value="1"/>
</dbReference>
<dbReference type="GO" id="GO:0000976">
    <property type="term" value="F:transcription cis-regulatory region binding"/>
    <property type="evidence" value="ECO:0007669"/>
    <property type="project" value="TreeGrafter"/>
</dbReference>
<evidence type="ECO:0000259" key="9">
    <source>
        <dbReference type="PROSITE" id="PS51755"/>
    </source>
</evidence>
<feature type="domain" description="Response regulatory" evidence="8">
    <location>
        <begin position="2"/>
        <end position="116"/>
    </location>
</feature>
<dbReference type="SMART" id="SM00862">
    <property type="entry name" value="Trans_reg_C"/>
    <property type="match status" value="1"/>
</dbReference>
<dbReference type="GO" id="GO:0000156">
    <property type="term" value="F:phosphorelay response regulator activity"/>
    <property type="evidence" value="ECO:0007669"/>
    <property type="project" value="TreeGrafter"/>
</dbReference>
<dbReference type="CDD" id="cd00383">
    <property type="entry name" value="trans_reg_C"/>
    <property type="match status" value="1"/>
</dbReference>
<proteinExistence type="predicted"/>